<feature type="region of interest" description="Disordered" evidence="1">
    <location>
        <begin position="68"/>
        <end position="105"/>
    </location>
</feature>
<sequence>MAPKSCVIILRDTVPVVKFMHILNVLFAKWRRPHQFGQKLHRSPTDLRHLLELVLTMSGPFTRVHPQVSRSSALGQQTATRSRCSAKNRRRFKRSSPNRGFNTDNSKMQRCFKRLIGSRRPQLTDEWQCK</sequence>
<evidence type="ECO:0000313" key="2">
    <source>
        <dbReference type="EMBL" id="CEG43943.1"/>
    </source>
</evidence>
<protein>
    <submittedName>
        <fullName evidence="2">Uncharacterized protein</fullName>
    </submittedName>
</protein>
<keyword evidence="3" id="KW-1185">Reference proteome</keyword>
<feature type="compositionally biased region" description="Basic residues" evidence="1">
    <location>
        <begin position="84"/>
        <end position="96"/>
    </location>
</feature>
<reference evidence="3" key="1">
    <citation type="submission" date="2014-09" db="EMBL/GenBank/DDBJ databases">
        <authorList>
            <person name="Sharma Rahul"/>
            <person name="Thines Marco"/>
        </authorList>
    </citation>
    <scope>NUCLEOTIDE SEQUENCE [LARGE SCALE GENOMIC DNA]</scope>
</reference>
<dbReference type="AlphaFoldDB" id="A0A0P1AQV5"/>
<dbReference type="RefSeq" id="XP_024580312.1">
    <property type="nucleotide sequence ID" value="XM_024729989.1"/>
</dbReference>
<feature type="compositionally biased region" description="Polar residues" evidence="1">
    <location>
        <begin position="68"/>
        <end position="83"/>
    </location>
</feature>
<dbReference type="GeneID" id="36409277"/>
<evidence type="ECO:0000256" key="1">
    <source>
        <dbReference type="SAM" id="MobiDB-lite"/>
    </source>
</evidence>
<evidence type="ECO:0000313" key="3">
    <source>
        <dbReference type="Proteomes" id="UP000054928"/>
    </source>
</evidence>
<dbReference type="EMBL" id="CCYD01000810">
    <property type="protein sequence ID" value="CEG43943.1"/>
    <property type="molecule type" value="Genomic_DNA"/>
</dbReference>
<name>A0A0P1AQV5_PLAHL</name>
<accession>A0A0P1AQV5</accession>
<proteinExistence type="predicted"/>
<dbReference type="Proteomes" id="UP000054928">
    <property type="component" value="Unassembled WGS sequence"/>
</dbReference>
<organism evidence="2 3">
    <name type="scientific">Plasmopara halstedii</name>
    <name type="common">Downy mildew of sunflower</name>
    <dbReference type="NCBI Taxonomy" id="4781"/>
    <lineage>
        <taxon>Eukaryota</taxon>
        <taxon>Sar</taxon>
        <taxon>Stramenopiles</taxon>
        <taxon>Oomycota</taxon>
        <taxon>Peronosporomycetes</taxon>
        <taxon>Peronosporales</taxon>
        <taxon>Peronosporaceae</taxon>
        <taxon>Plasmopara</taxon>
    </lineage>
</organism>